<accession>A0A0F9STJ9</accession>
<comment type="caution">
    <text evidence="1">The sequence shown here is derived from an EMBL/GenBank/DDBJ whole genome shotgun (WGS) entry which is preliminary data.</text>
</comment>
<dbReference type="AlphaFoldDB" id="A0A0F9STJ9"/>
<sequence>MKQVFASYHFTAKNGKLNGFGNYLGEFDEEIYERDMGRFILDLEKTIANQLLEKISLEVQVKILYFR</sequence>
<protein>
    <submittedName>
        <fullName evidence="1">Uncharacterized protein</fullName>
    </submittedName>
</protein>
<reference evidence="1" key="1">
    <citation type="journal article" date="2015" name="Nature">
        <title>Complex archaea that bridge the gap between prokaryotes and eukaryotes.</title>
        <authorList>
            <person name="Spang A."/>
            <person name="Saw J.H."/>
            <person name="Jorgensen S.L."/>
            <person name="Zaremba-Niedzwiedzka K."/>
            <person name="Martijn J."/>
            <person name="Lind A.E."/>
            <person name="van Eijk R."/>
            <person name="Schleper C."/>
            <person name="Guy L."/>
            <person name="Ettema T.J."/>
        </authorList>
    </citation>
    <scope>NUCLEOTIDE SEQUENCE</scope>
</reference>
<name>A0A0F9STJ9_9ZZZZ</name>
<gene>
    <name evidence="1" type="ORF">LCGC14_0476700</name>
</gene>
<proteinExistence type="predicted"/>
<dbReference type="EMBL" id="LAZR01000513">
    <property type="protein sequence ID" value="KKN65967.1"/>
    <property type="molecule type" value="Genomic_DNA"/>
</dbReference>
<evidence type="ECO:0000313" key="1">
    <source>
        <dbReference type="EMBL" id="KKN65967.1"/>
    </source>
</evidence>
<organism evidence="1">
    <name type="scientific">marine sediment metagenome</name>
    <dbReference type="NCBI Taxonomy" id="412755"/>
    <lineage>
        <taxon>unclassified sequences</taxon>
        <taxon>metagenomes</taxon>
        <taxon>ecological metagenomes</taxon>
    </lineage>
</organism>